<dbReference type="AlphaFoldDB" id="A0AAD7E5A0"/>
<name>A0AAD7E5A0_9AGAR</name>
<dbReference type="EMBL" id="JARJCW010000001">
    <property type="protein sequence ID" value="KAJ7229880.1"/>
    <property type="molecule type" value="Genomic_DNA"/>
</dbReference>
<keyword evidence="2" id="KW-1185">Reference proteome</keyword>
<sequence length="213" mass="24427">MRLFDEVLALDPCFPSADEQRSSNPAIHLGVWSHYRMTPVITGEMRQIRLNPPSKREPVMRAFHNLCGAIKKHVLPKLTRLMDEYYPEQRRTRELVRKRIHQYLGEELKKWPHFDFDGVFTTIAVKEGATEVWHVDWGDPLARPTLVFCIGEYTGGQICFPQLDSKVSFLPGSALAFLARLVGHCSAPHTGRRIVFTCFTDNTLLEHALQNDV</sequence>
<dbReference type="Gene3D" id="3.60.130.30">
    <property type="match status" value="1"/>
</dbReference>
<proteinExistence type="predicted"/>
<organism evidence="1 2">
    <name type="scientific">Mycena pura</name>
    <dbReference type="NCBI Taxonomy" id="153505"/>
    <lineage>
        <taxon>Eukaryota</taxon>
        <taxon>Fungi</taxon>
        <taxon>Dikarya</taxon>
        <taxon>Basidiomycota</taxon>
        <taxon>Agaricomycotina</taxon>
        <taxon>Agaricomycetes</taxon>
        <taxon>Agaricomycetidae</taxon>
        <taxon>Agaricales</taxon>
        <taxon>Marasmiineae</taxon>
        <taxon>Mycenaceae</taxon>
        <taxon>Mycena</taxon>
    </lineage>
</organism>
<evidence type="ECO:0000313" key="1">
    <source>
        <dbReference type="EMBL" id="KAJ7229880.1"/>
    </source>
</evidence>
<protein>
    <submittedName>
        <fullName evidence="1">Uncharacterized protein</fullName>
    </submittedName>
</protein>
<comment type="caution">
    <text evidence="1">The sequence shown here is derived from an EMBL/GenBank/DDBJ whole genome shotgun (WGS) entry which is preliminary data.</text>
</comment>
<accession>A0AAD7E5A0</accession>
<dbReference type="Proteomes" id="UP001219525">
    <property type="component" value="Unassembled WGS sequence"/>
</dbReference>
<reference evidence="1" key="1">
    <citation type="submission" date="2023-03" db="EMBL/GenBank/DDBJ databases">
        <title>Massive genome expansion in bonnet fungi (Mycena s.s.) driven by repeated elements and novel gene families across ecological guilds.</title>
        <authorList>
            <consortium name="Lawrence Berkeley National Laboratory"/>
            <person name="Harder C.B."/>
            <person name="Miyauchi S."/>
            <person name="Viragh M."/>
            <person name="Kuo A."/>
            <person name="Thoen E."/>
            <person name="Andreopoulos B."/>
            <person name="Lu D."/>
            <person name="Skrede I."/>
            <person name="Drula E."/>
            <person name="Henrissat B."/>
            <person name="Morin E."/>
            <person name="Kohler A."/>
            <person name="Barry K."/>
            <person name="LaButti K."/>
            <person name="Morin E."/>
            <person name="Salamov A."/>
            <person name="Lipzen A."/>
            <person name="Mereny Z."/>
            <person name="Hegedus B."/>
            <person name="Baldrian P."/>
            <person name="Stursova M."/>
            <person name="Weitz H."/>
            <person name="Taylor A."/>
            <person name="Grigoriev I.V."/>
            <person name="Nagy L.G."/>
            <person name="Martin F."/>
            <person name="Kauserud H."/>
        </authorList>
    </citation>
    <scope>NUCLEOTIDE SEQUENCE</scope>
    <source>
        <strain evidence="1">9144</strain>
    </source>
</reference>
<gene>
    <name evidence="1" type="ORF">GGX14DRAFT_343678</name>
</gene>
<evidence type="ECO:0000313" key="2">
    <source>
        <dbReference type="Proteomes" id="UP001219525"/>
    </source>
</evidence>